<gene>
    <name evidence="9" type="ORF">BDD21_0939</name>
</gene>
<evidence type="ECO:0000256" key="5">
    <source>
        <dbReference type="ARBA" id="ARBA00023004"/>
    </source>
</evidence>
<proteinExistence type="predicted"/>
<keyword evidence="1" id="KW-0813">Transport</keyword>
<dbReference type="InterPro" id="IPR009056">
    <property type="entry name" value="Cyt_c-like_dom"/>
</dbReference>
<dbReference type="GO" id="GO:0046872">
    <property type="term" value="F:metal ion binding"/>
    <property type="evidence" value="ECO:0007669"/>
    <property type="project" value="UniProtKB-KW"/>
</dbReference>
<keyword evidence="3 6" id="KW-0479">Metal-binding</keyword>
<protein>
    <submittedName>
        <fullName evidence="9">Cytochrome c</fullName>
    </submittedName>
</protein>
<dbReference type="Pfam" id="PF00034">
    <property type="entry name" value="Cytochrom_C"/>
    <property type="match status" value="1"/>
</dbReference>
<dbReference type="Proteomes" id="UP000274556">
    <property type="component" value="Unassembled WGS sequence"/>
</dbReference>
<dbReference type="EMBL" id="RBXL01000001">
    <property type="protein sequence ID" value="RKT43599.1"/>
    <property type="molecule type" value="Genomic_DNA"/>
</dbReference>
<name>A0A495V2Q1_9GAMM</name>
<dbReference type="RefSeq" id="WP_245969406.1">
    <property type="nucleotide sequence ID" value="NZ_RBXL01000001.1"/>
</dbReference>
<keyword evidence="7" id="KW-0732">Signal</keyword>
<evidence type="ECO:0000313" key="10">
    <source>
        <dbReference type="Proteomes" id="UP000274556"/>
    </source>
</evidence>
<evidence type="ECO:0000256" key="4">
    <source>
        <dbReference type="ARBA" id="ARBA00022982"/>
    </source>
</evidence>
<keyword evidence="2 6" id="KW-0349">Heme</keyword>
<evidence type="ECO:0000256" key="3">
    <source>
        <dbReference type="ARBA" id="ARBA00022723"/>
    </source>
</evidence>
<evidence type="ECO:0000256" key="7">
    <source>
        <dbReference type="SAM" id="SignalP"/>
    </source>
</evidence>
<organism evidence="9 10">
    <name type="scientific">Thiocapsa rosea</name>
    <dbReference type="NCBI Taxonomy" id="69360"/>
    <lineage>
        <taxon>Bacteria</taxon>
        <taxon>Pseudomonadati</taxon>
        <taxon>Pseudomonadota</taxon>
        <taxon>Gammaproteobacteria</taxon>
        <taxon>Chromatiales</taxon>
        <taxon>Chromatiaceae</taxon>
        <taxon>Thiocapsa</taxon>
    </lineage>
</organism>
<dbReference type="GO" id="GO:0020037">
    <property type="term" value="F:heme binding"/>
    <property type="evidence" value="ECO:0007669"/>
    <property type="project" value="InterPro"/>
</dbReference>
<accession>A0A495V2Q1</accession>
<evidence type="ECO:0000256" key="6">
    <source>
        <dbReference type="PROSITE-ProRule" id="PRU00433"/>
    </source>
</evidence>
<feature type="domain" description="Cytochrome c" evidence="8">
    <location>
        <begin position="24"/>
        <end position="108"/>
    </location>
</feature>
<dbReference type="GO" id="GO:0009055">
    <property type="term" value="F:electron transfer activity"/>
    <property type="evidence" value="ECO:0007669"/>
    <property type="project" value="InterPro"/>
</dbReference>
<comment type="caution">
    <text evidence="9">The sequence shown here is derived from an EMBL/GenBank/DDBJ whole genome shotgun (WGS) entry which is preliminary data.</text>
</comment>
<keyword evidence="10" id="KW-1185">Reference proteome</keyword>
<dbReference type="SUPFAM" id="SSF46626">
    <property type="entry name" value="Cytochrome c"/>
    <property type="match status" value="1"/>
</dbReference>
<feature type="signal peptide" evidence="7">
    <location>
        <begin position="1"/>
        <end position="26"/>
    </location>
</feature>
<keyword evidence="4" id="KW-0249">Electron transport</keyword>
<dbReference type="PANTHER" id="PTHR33751">
    <property type="entry name" value="CBB3-TYPE CYTOCHROME C OXIDASE SUBUNIT FIXP"/>
    <property type="match status" value="1"/>
</dbReference>
<dbReference type="PANTHER" id="PTHR33751:SF9">
    <property type="entry name" value="CYTOCHROME C4"/>
    <property type="match status" value="1"/>
</dbReference>
<evidence type="ECO:0000256" key="1">
    <source>
        <dbReference type="ARBA" id="ARBA00022448"/>
    </source>
</evidence>
<keyword evidence="5 6" id="KW-0408">Iron</keyword>
<dbReference type="InterPro" id="IPR036909">
    <property type="entry name" value="Cyt_c-like_dom_sf"/>
</dbReference>
<dbReference type="InterPro" id="IPR050597">
    <property type="entry name" value="Cytochrome_c_Oxidase_Subunit"/>
</dbReference>
<sequence>MMNALKSVLLSIPIAAATMTPLPLLAMDGAELYVTKTCVACHGKDADTPILPIYPKLAGQSPDYAYNQMVDIKSGARDNGMTAAMRGVMHLVTEEEMRVIADWLATLK</sequence>
<reference evidence="9 10" key="1">
    <citation type="submission" date="2018-10" db="EMBL/GenBank/DDBJ databases">
        <title>Genomic Encyclopedia of Archaeal and Bacterial Type Strains, Phase II (KMG-II): from individual species to whole genera.</title>
        <authorList>
            <person name="Goeker M."/>
        </authorList>
    </citation>
    <scope>NUCLEOTIDE SEQUENCE [LARGE SCALE GENOMIC DNA]</scope>
    <source>
        <strain evidence="9 10">DSM 235</strain>
    </source>
</reference>
<dbReference type="PROSITE" id="PS51007">
    <property type="entry name" value="CYTC"/>
    <property type="match status" value="1"/>
</dbReference>
<dbReference type="AlphaFoldDB" id="A0A495V2Q1"/>
<evidence type="ECO:0000313" key="9">
    <source>
        <dbReference type="EMBL" id="RKT43599.1"/>
    </source>
</evidence>
<evidence type="ECO:0000256" key="2">
    <source>
        <dbReference type="ARBA" id="ARBA00022617"/>
    </source>
</evidence>
<evidence type="ECO:0000259" key="8">
    <source>
        <dbReference type="PROSITE" id="PS51007"/>
    </source>
</evidence>
<feature type="chain" id="PRO_5019783133" evidence="7">
    <location>
        <begin position="27"/>
        <end position="108"/>
    </location>
</feature>
<dbReference type="Gene3D" id="1.10.760.10">
    <property type="entry name" value="Cytochrome c-like domain"/>
    <property type="match status" value="1"/>
</dbReference>